<dbReference type="InterPro" id="IPR050266">
    <property type="entry name" value="AB_hydrolase_sf"/>
</dbReference>
<dbReference type="SUPFAM" id="SSF53474">
    <property type="entry name" value="alpha/beta-Hydrolases"/>
    <property type="match status" value="1"/>
</dbReference>
<proteinExistence type="predicted"/>
<accession>A0A1R0KU44</accession>
<evidence type="ECO:0000313" key="5">
    <source>
        <dbReference type="Proteomes" id="UP000187486"/>
    </source>
</evidence>
<protein>
    <recommendedName>
        <fullName evidence="3">AB hydrolase-1 domain-containing protein</fullName>
    </recommendedName>
</protein>
<dbReference type="STRING" id="76021.BS329_15390"/>
<dbReference type="InterPro" id="IPR006311">
    <property type="entry name" value="TAT_signal"/>
</dbReference>
<keyword evidence="5" id="KW-1185">Reference proteome</keyword>
<dbReference type="PROSITE" id="PS51318">
    <property type="entry name" value="TAT"/>
    <property type="match status" value="1"/>
</dbReference>
<feature type="chain" id="PRO_5013294377" description="AB hydrolase-1 domain-containing protein" evidence="2">
    <location>
        <begin position="41"/>
        <end position="363"/>
    </location>
</feature>
<name>A0A1R0KU44_9PSEU</name>
<feature type="signal peptide" evidence="2">
    <location>
        <begin position="1"/>
        <end position="40"/>
    </location>
</feature>
<gene>
    <name evidence="4" type="ORF">BS329_15390</name>
</gene>
<keyword evidence="2" id="KW-0732">Signal</keyword>
<dbReference type="InterPro" id="IPR029058">
    <property type="entry name" value="AB_hydrolase_fold"/>
</dbReference>
<dbReference type="Pfam" id="PF12697">
    <property type="entry name" value="Abhydrolase_6"/>
    <property type="match status" value="1"/>
</dbReference>
<evidence type="ECO:0000256" key="2">
    <source>
        <dbReference type="SAM" id="SignalP"/>
    </source>
</evidence>
<dbReference type="GO" id="GO:0016020">
    <property type="term" value="C:membrane"/>
    <property type="evidence" value="ECO:0007669"/>
    <property type="project" value="TreeGrafter"/>
</dbReference>
<dbReference type="PANTHER" id="PTHR43798:SF31">
    <property type="entry name" value="AB HYDROLASE SUPERFAMILY PROTEIN YCLE"/>
    <property type="match status" value="1"/>
</dbReference>
<reference evidence="4 5" key="1">
    <citation type="submission" date="2016-01" db="EMBL/GenBank/DDBJ databases">
        <title>Amycolatopsis coloradensis genome sequencing and assembly.</title>
        <authorList>
            <person name="Mayilraj S."/>
        </authorList>
    </citation>
    <scope>NUCLEOTIDE SEQUENCE [LARGE SCALE GENOMIC DNA]</scope>
    <source>
        <strain evidence="4 5">DSM 44225</strain>
    </source>
</reference>
<dbReference type="InterPro" id="IPR000073">
    <property type="entry name" value="AB_hydrolase_1"/>
</dbReference>
<comment type="caution">
    <text evidence="4">The sequence shown here is derived from an EMBL/GenBank/DDBJ whole genome shotgun (WGS) entry which is preliminary data.</text>
</comment>
<evidence type="ECO:0000256" key="1">
    <source>
        <dbReference type="ARBA" id="ARBA00022801"/>
    </source>
</evidence>
<dbReference type="EMBL" id="MQUQ01000007">
    <property type="protein sequence ID" value="OLZ51648.1"/>
    <property type="molecule type" value="Genomic_DNA"/>
</dbReference>
<dbReference type="Gene3D" id="3.40.50.1820">
    <property type="entry name" value="alpha/beta hydrolase"/>
    <property type="match status" value="1"/>
</dbReference>
<dbReference type="PANTHER" id="PTHR43798">
    <property type="entry name" value="MONOACYLGLYCEROL LIPASE"/>
    <property type="match status" value="1"/>
</dbReference>
<sequence>MGPVRNRARGTGRRRRLRRPVGAVGVALMAALLNPAAASADAAGAAGRTCRDVTIPATSGLLNASIHGVLCTPAGPAKDTVQVLLHGGTYNSSYWDFPVAEGRYSYARQANNSGYTTLAIDRLGSGTSTRPLSALVTIDSQADIVHQVVGRLKAGEVTGAPVTRVALVGHSMGTGVASVETTTYGDVDAVVLTGGTAQLDTGALLTMLTSQVWPAALDPAFGPLIDPLYLTTKPGVRAAAFHAGGDVDPEVVRHDEATKDVASPVELTGTVLKGFSAATTRKITVPTMVQVGSNDQLFCAPGNAADCATPQALASAQATAFGPAARLHTSVLPGAGHDLQLDRNGADAAREVTHWLDATLPSR</sequence>
<feature type="domain" description="AB hydrolase-1" evidence="3">
    <location>
        <begin position="83"/>
        <end position="346"/>
    </location>
</feature>
<organism evidence="4 5">
    <name type="scientific">Amycolatopsis coloradensis</name>
    <dbReference type="NCBI Taxonomy" id="76021"/>
    <lineage>
        <taxon>Bacteria</taxon>
        <taxon>Bacillati</taxon>
        <taxon>Actinomycetota</taxon>
        <taxon>Actinomycetes</taxon>
        <taxon>Pseudonocardiales</taxon>
        <taxon>Pseudonocardiaceae</taxon>
        <taxon>Amycolatopsis</taxon>
    </lineage>
</organism>
<dbReference type="AlphaFoldDB" id="A0A1R0KU44"/>
<evidence type="ECO:0000259" key="3">
    <source>
        <dbReference type="Pfam" id="PF12697"/>
    </source>
</evidence>
<evidence type="ECO:0000313" key="4">
    <source>
        <dbReference type="EMBL" id="OLZ51648.1"/>
    </source>
</evidence>
<dbReference type="GO" id="GO:0016787">
    <property type="term" value="F:hydrolase activity"/>
    <property type="evidence" value="ECO:0007669"/>
    <property type="project" value="UniProtKB-KW"/>
</dbReference>
<dbReference type="Proteomes" id="UP000187486">
    <property type="component" value="Unassembled WGS sequence"/>
</dbReference>
<keyword evidence="1" id="KW-0378">Hydrolase</keyword>